<reference evidence="4" key="1">
    <citation type="submission" date="2016-06" db="UniProtKB">
        <authorList>
            <consortium name="WormBaseParasite"/>
        </authorList>
    </citation>
    <scope>IDENTIFICATION</scope>
</reference>
<protein>
    <submittedName>
        <fullName evidence="2 4">Uncharacterized protein</fullName>
    </submittedName>
</protein>
<feature type="region of interest" description="Disordered" evidence="1">
    <location>
        <begin position="200"/>
        <end position="230"/>
    </location>
</feature>
<feature type="region of interest" description="Disordered" evidence="1">
    <location>
        <begin position="1"/>
        <end position="84"/>
    </location>
</feature>
<feature type="compositionally biased region" description="Acidic residues" evidence="1">
    <location>
        <begin position="154"/>
        <end position="165"/>
    </location>
</feature>
<gene>
    <name evidence="2" type="ORF">ECPE_LOCUS1878</name>
</gene>
<dbReference type="Proteomes" id="UP000272942">
    <property type="component" value="Unassembled WGS sequence"/>
</dbReference>
<accession>A0A183A4J3</accession>
<reference evidence="2 3" key="2">
    <citation type="submission" date="2018-11" db="EMBL/GenBank/DDBJ databases">
        <authorList>
            <consortium name="Pathogen Informatics"/>
        </authorList>
    </citation>
    <scope>NUCLEOTIDE SEQUENCE [LARGE SCALE GENOMIC DNA]</scope>
    <source>
        <strain evidence="2 3">Egypt</strain>
    </source>
</reference>
<evidence type="ECO:0000313" key="2">
    <source>
        <dbReference type="EMBL" id="VDP48413.1"/>
    </source>
</evidence>
<sequence>MLSSRHRHCPRAGSTATALRREQRLRQSGRSDQSYSDEKGGGGDEDDDLDEEDGVHVSLRSRVDHERNVPTENGVVISSNPVRATEFRESSDTIVPLHSSNGDIGNGIGFTNTNHVGVVRTFSPFELTNRRTAPATDPYQRVRYSQLRSTLHEDVDDEEDEEETPKDEGVYERDQEEDYTIQDHEYMPACTIHATRDGEYCTREPVPPRPFHRTNRRLPASSPGLINRRS</sequence>
<dbReference type="AlphaFoldDB" id="A0A183A4J3"/>
<evidence type="ECO:0000313" key="3">
    <source>
        <dbReference type="Proteomes" id="UP000272942"/>
    </source>
</evidence>
<feature type="compositionally biased region" description="Acidic residues" evidence="1">
    <location>
        <begin position="43"/>
        <end position="53"/>
    </location>
</feature>
<feature type="region of interest" description="Disordered" evidence="1">
    <location>
        <begin position="150"/>
        <end position="186"/>
    </location>
</feature>
<name>A0A183A4J3_9TREM</name>
<evidence type="ECO:0000256" key="1">
    <source>
        <dbReference type="SAM" id="MobiDB-lite"/>
    </source>
</evidence>
<feature type="compositionally biased region" description="Basic residues" evidence="1">
    <location>
        <begin position="1"/>
        <end position="10"/>
    </location>
</feature>
<organism evidence="4">
    <name type="scientific">Echinostoma caproni</name>
    <dbReference type="NCBI Taxonomy" id="27848"/>
    <lineage>
        <taxon>Eukaryota</taxon>
        <taxon>Metazoa</taxon>
        <taxon>Spiralia</taxon>
        <taxon>Lophotrochozoa</taxon>
        <taxon>Platyhelminthes</taxon>
        <taxon>Trematoda</taxon>
        <taxon>Digenea</taxon>
        <taxon>Plagiorchiida</taxon>
        <taxon>Echinostomata</taxon>
        <taxon>Echinostomatoidea</taxon>
        <taxon>Echinostomatidae</taxon>
        <taxon>Echinostoma</taxon>
    </lineage>
</organism>
<proteinExistence type="predicted"/>
<keyword evidence="3" id="KW-1185">Reference proteome</keyword>
<evidence type="ECO:0000313" key="4">
    <source>
        <dbReference type="WBParaSite" id="ECPE_0000187801-mRNA-1"/>
    </source>
</evidence>
<dbReference type="EMBL" id="UZAN01017917">
    <property type="protein sequence ID" value="VDP48413.1"/>
    <property type="molecule type" value="Genomic_DNA"/>
</dbReference>
<dbReference type="WBParaSite" id="ECPE_0000187801-mRNA-1">
    <property type="protein sequence ID" value="ECPE_0000187801-mRNA-1"/>
    <property type="gene ID" value="ECPE_0000187801"/>
</dbReference>